<name>A0A397S8Q5_9GLOM</name>
<evidence type="ECO:0000313" key="2">
    <source>
        <dbReference type="EMBL" id="RIA82700.1"/>
    </source>
</evidence>
<feature type="compositionally biased region" description="Polar residues" evidence="1">
    <location>
        <begin position="124"/>
        <end position="143"/>
    </location>
</feature>
<accession>A0A397S8Q5</accession>
<dbReference type="AlphaFoldDB" id="A0A397S8Q5"/>
<protein>
    <submittedName>
        <fullName evidence="2">Uncharacterized protein</fullName>
    </submittedName>
</protein>
<dbReference type="Proteomes" id="UP000265703">
    <property type="component" value="Unassembled WGS sequence"/>
</dbReference>
<organism evidence="2 3">
    <name type="scientific">Glomus cerebriforme</name>
    <dbReference type="NCBI Taxonomy" id="658196"/>
    <lineage>
        <taxon>Eukaryota</taxon>
        <taxon>Fungi</taxon>
        <taxon>Fungi incertae sedis</taxon>
        <taxon>Mucoromycota</taxon>
        <taxon>Glomeromycotina</taxon>
        <taxon>Glomeromycetes</taxon>
        <taxon>Glomerales</taxon>
        <taxon>Glomeraceae</taxon>
        <taxon>Glomus</taxon>
    </lineage>
</organism>
<feature type="region of interest" description="Disordered" evidence="1">
    <location>
        <begin position="109"/>
        <end position="146"/>
    </location>
</feature>
<dbReference type="EMBL" id="QKYT01000640">
    <property type="protein sequence ID" value="RIA82700.1"/>
    <property type="molecule type" value="Genomic_DNA"/>
</dbReference>
<feature type="compositionally biased region" description="Low complexity" evidence="1">
    <location>
        <begin position="110"/>
        <end position="123"/>
    </location>
</feature>
<sequence>MIMIGGWVAKDNDRKPRATISQHIDLFYNEYIASLEAKNFCHLEWDQQESFLKKHNLWVNMKQGTIVNNTARLVKAALKDLHSKEMLILELTANLKKIPIIVENPHMEISSESTSTNNTNNNTPDNEVPNSVNPPLASNSKVKQSNRKMNKELTLHIVTGYIILSTLKKNVPENFSMTLDFHFEGLKVEIFSRSSGSDLTWTSKIRTLASVFDLNFEGLTLASDLT</sequence>
<keyword evidence="3" id="KW-1185">Reference proteome</keyword>
<evidence type="ECO:0000256" key="1">
    <source>
        <dbReference type="SAM" id="MobiDB-lite"/>
    </source>
</evidence>
<gene>
    <name evidence="2" type="ORF">C1645_834975</name>
</gene>
<proteinExistence type="predicted"/>
<comment type="caution">
    <text evidence="2">The sequence shown here is derived from an EMBL/GenBank/DDBJ whole genome shotgun (WGS) entry which is preliminary data.</text>
</comment>
<evidence type="ECO:0000313" key="3">
    <source>
        <dbReference type="Proteomes" id="UP000265703"/>
    </source>
</evidence>
<reference evidence="2 3" key="1">
    <citation type="submission" date="2018-06" db="EMBL/GenBank/DDBJ databases">
        <title>Comparative genomics reveals the genomic features of Rhizophagus irregularis, R. cerebriforme, R. diaphanum and Gigaspora rosea, and their symbiotic lifestyle signature.</title>
        <authorList>
            <person name="Morin E."/>
            <person name="San Clemente H."/>
            <person name="Chen E.C.H."/>
            <person name="De La Providencia I."/>
            <person name="Hainaut M."/>
            <person name="Kuo A."/>
            <person name="Kohler A."/>
            <person name="Murat C."/>
            <person name="Tang N."/>
            <person name="Roy S."/>
            <person name="Loubradou J."/>
            <person name="Henrissat B."/>
            <person name="Grigoriev I.V."/>
            <person name="Corradi N."/>
            <person name="Roux C."/>
            <person name="Martin F.M."/>
        </authorList>
    </citation>
    <scope>NUCLEOTIDE SEQUENCE [LARGE SCALE GENOMIC DNA]</scope>
    <source>
        <strain evidence="2 3">DAOM 227022</strain>
    </source>
</reference>